<reference evidence="1" key="2">
    <citation type="journal article" date="2012" name="PLoS ONE">
        <title>A Deeply Branching Thermophilic Bacterium with an Ancient Acetyl-CoA Pathway Dominates a Subsurface Ecosystem.</title>
        <authorList>
            <person name="Takami H."/>
            <person name="Noguchi H."/>
            <person name="Takaki Y."/>
            <person name="Uchiyama I."/>
            <person name="Toyoda A."/>
            <person name="Nishi S."/>
            <person name="Chee G.-J."/>
            <person name="Arai W."/>
            <person name="Nunoura T."/>
            <person name="Itoh T."/>
            <person name="Hattori M."/>
            <person name="Takai K."/>
        </authorList>
    </citation>
    <scope>NUCLEOTIDE SEQUENCE</scope>
</reference>
<reference evidence="1" key="1">
    <citation type="journal article" date="2005" name="Environ. Microbiol.">
        <title>Genetic and functional properties of uncultivated thermophilic crenarchaeotes from a subsurface gold mine as revealed by analysis of genome fragments.</title>
        <authorList>
            <person name="Nunoura T."/>
            <person name="Hirayama H."/>
            <person name="Takami H."/>
            <person name="Oida H."/>
            <person name="Nishi S."/>
            <person name="Shimamura S."/>
            <person name="Suzuki Y."/>
            <person name="Inagaki F."/>
            <person name="Takai K."/>
            <person name="Nealson K.H."/>
            <person name="Horikoshi K."/>
        </authorList>
    </citation>
    <scope>NUCLEOTIDE SEQUENCE</scope>
</reference>
<gene>
    <name evidence="1" type="ORF">HGMM_F11C09C22</name>
</gene>
<evidence type="ECO:0000313" key="1">
    <source>
        <dbReference type="EMBL" id="BAL53914.1"/>
    </source>
</evidence>
<proteinExistence type="predicted"/>
<accession>H5SCM8</accession>
<dbReference type="InterPro" id="IPR027417">
    <property type="entry name" value="P-loop_NTPase"/>
</dbReference>
<sequence>MSRFVDTLNRIRQSMKPEWMTPGQRAAYDLLRERLRFLDEVNLWGGPGVGKTFLGWVLHVQGLAIYMPLLARVEEEPGLPLPRTTVIVDNLGWRREEVRQALHLCRSKGYEKVVLITSEPAQEQMAIVELRLTEEDIEKVKANLLGISVVPYRDTPRNLWDLVSPMPLWE</sequence>
<organism evidence="1">
    <name type="scientific">uncultured prokaryote</name>
    <dbReference type="NCBI Taxonomy" id="198431"/>
    <lineage>
        <taxon>unclassified sequences</taxon>
        <taxon>environmental samples</taxon>
    </lineage>
</organism>
<dbReference type="EMBL" id="AP011671">
    <property type="protein sequence ID" value="BAL53914.1"/>
    <property type="molecule type" value="Genomic_DNA"/>
</dbReference>
<name>H5SCM8_9ZZZZ</name>
<dbReference type="SUPFAM" id="SSF52540">
    <property type="entry name" value="P-loop containing nucleoside triphosphate hydrolases"/>
    <property type="match status" value="1"/>
</dbReference>
<protein>
    <submittedName>
        <fullName evidence="1">Hypothetical conserved protein</fullName>
    </submittedName>
</protein>
<dbReference type="AlphaFoldDB" id="H5SCM8"/>